<organism evidence="2 3">
    <name type="scientific">Exidia glandulosa HHB12029</name>
    <dbReference type="NCBI Taxonomy" id="1314781"/>
    <lineage>
        <taxon>Eukaryota</taxon>
        <taxon>Fungi</taxon>
        <taxon>Dikarya</taxon>
        <taxon>Basidiomycota</taxon>
        <taxon>Agaricomycotina</taxon>
        <taxon>Agaricomycetes</taxon>
        <taxon>Auriculariales</taxon>
        <taxon>Exidiaceae</taxon>
        <taxon>Exidia</taxon>
    </lineage>
</organism>
<feature type="region of interest" description="Disordered" evidence="1">
    <location>
        <begin position="1"/>
        <end position="40"/>
    </location>
</feature>
<name>A0A165N4L8_EXIGL</name>
<dbReference type="InParanoid" id="A0A165N4L8"/>
<gene>
    <name evidence="2" type="ORF">EXIGLDRAFT_722268</name>
</gene>
<dbReference type="EMBL" id="KV425902">
    <property type="protein sequence ID" value="KZW00202.1"/>
    <property type="molecule type" value="Genomic_DNA"/>
</dbReference>
<evidence type="ECO:0000313" key="3">
    <source>
        <dbReference type="Proteomes" id="UP000077266"/>
    </source>
</evidence>
<dbReference type="AlphaFoldDB" id="A0A165N4L8"/>
<evidence type="ECO:0000256" key="1">
    <source>
        <dbReference type="SAM" id="MobiDB-lite"/>
    </source>
</evidence>
<proteinExistence type="predicted"/>
<reference evidence="2 3" key="1">
    <citation type="journal article" date="2016" name="Mol. Biol. Evol.">
        <title>Comparative Genomics of Early-Diverging Mushroom-Forming Fungi Provides Insights into the Origins of Lignocellulose Decay Capabilities.</title>
        <authorList>
            <person name="Nagy L.G."/>
            <person name="Riley R."/>
            <person name="Tritt A."/>
            <person name="Adam C."/>
            <person name="Daum C."/>
            <person name="Floudas D."/>
            <person name="Sun H."/>
            <person name="Yadav J.S."/>
            <person name="Pangilinan J."/>
            <person name="Larsson K.H."/>
            <person name="Matsuura K."/>
            <person name="Barry K."/>
            <person name="Labutti K."/>
            <person name="Kuo R."/>
            <person name="Ohm R.A."/>
            <person name="Bhattacharya S.S."/>
            <person name="Shirouzu T."/>
            <person name="Yoshinaga Y."/>
            <person name="Martin F.M."/>
            <person name="Grigoriev I.V."/>
            <person name="Hibbett D.S."/>
        </authorList>
    </citation>
    <scope>NUCLEOTIDE SEQUENCE [LARGE SCALE GENOMIC DNA]</scope>
    <source>
        <strain evidence="2 3">HHB12029</strain>
    </source>
</reference>
<evidence type="ECO:0000313" key="2">
    <source>
        <dbReference type="EMBL" id="KZW00202.1"/>
    </source>
</evidence>
<protein>
    <submittedName>
        <fullName evidence="2">Uncharacterized protein</fullName>
    </submittedName>
</protein>
<accession>A0A165N4L8</accession>
<sequence length="57" mass="6702">MEYPLGRVRVRPLRQSNGPRAGPAPQRTSQRRAYMTPRRPGLWLARSRTKLDWTQAR</sequence>
<dbReference type="Proteomes" id="UP000077266">
    <property type="component" value="Unassembled WGS sequence"/>
</dbReference>
<keyword evidence="3" id="KW-1185">Reference proteome</keyword>